<accession>A0A433ZSN5</accession>
<protein>
    <submittedName>
        <fullName evidence="1">Uncharacterized protein</fullName>
    </submittedName>
</protein>
<dbReference type="OrthoDB" id="9814604at2"/>
<name>A0A433ZSN5_MORMO</name>
<dbReference type="AlphaFoldDB" id="A0A433ZSN5"/>
<reference evidence="1 2" key="1">
    <citation type="submission" date="2017-08" db="EMBL/GenBank/DDBJ databases">
        <title>Draft genome sequence of pheromone producing symbiont Morganella morganii, of the female New Zealand grass grub Costelytra giveni.</title>
        <authorList>
            <person name="Laugraud A."/>
            <person name="Young S.D."/>
            <person name="Hurst M.H."/>
        </authorList>
    </citation>
    <scope>NUCLEOTIDE SEQUENCE [LARGE SCALE GENOMIC DNA]</scope>
    <source>
        <strain evidence="1 2">MMsCG</strain>
    </source>
</reference>
<comment type="caution">
    <text evidence="1">The sequence shown here is derived from an EMBL/GenBank/DDBJ whole genome shotgun (WGS) entry which is preliminary data.</text>
</comment>
<dbReference type="Proteomes" id="UP000286908">
    <property type="component" value="Unassembled WGS sequence"/>
</dbReference>
<dbReference type="EMBL" id="NRQY01000001">
    <property type="protein sequence ID" value="RUT65154.1"/>
    <property type="molecule type" value="Genomic_DNA"/>
</dbReference>
<proteinExistence type="predicted"/>
<evidence type="ECO:0000313" key="1">
    <source>
        <dbReference type="EMBL" id="RUT65154.1"/>
    </source>
</evidence>
<organism evidence="1 2">
    <name type="scientific">Morganella morganii</name>
    <name type="common">Proteus morganii</name>
    <dbReference type="NCBI Taxonomy" id="582"/>
    <lineage>
        <taxon>Bacteria</taxon>
        <taxon>Pseudomonadati</taxon>
        <taxon>Pseudomonadota</taxon>
        <taxon>Gammaproteobacteria</taxon>
        <taxon>Enterobacterales</taxon>
        <taxon>Morganellaceae</taxon>
        <taxon>Morganella</taxon>
    </lineage>
</organism>
<sequence>MENKELPEFDICKTSGDHRFLLTSGPDYISNILRGGALWGAKKINISQRLLEFVAAPVIYDIGANIMILVPISAPGQSR</sequence>
<gene>
    <name evidence="1" type="ORF">CKG00_01075</name>
</gene>
<evidence type="ECO:0000313" key="2">
    <source>
        <dbReference type="Proteomes" id="UP000286908"/>
    </source>
</evidence>